<name>A0A0C9TVV9_PAXIN</name>
<dbReference type="Gene3D" id="1.10.630.10">
    <property type="entry name" value="Cytochrome P450"/>
    <property type="match status" value="1"/>
</dbReference>
<sequence length="135" mass="14690">MPAKLSTNHQFRAAWNEYCRNMTNLHADGTNSPHTTTVLDVSDQPIKLTLVLLEASTITSAVAALYKKYQAAPATKDGIPLPPGPPACWFWENAFPVSNMAHTLENLVAKYGPVMSLRQGSQVIIVIGRIDAATE</sequence>
<reference evidence="1 2" key="1">
    <citation type="submission" date="2014-06" db="EMBL/GenBank/DDBJ databases">
        <authorList>
            <consortium name="DOE Joint Genome Institute"/>
            <person name="Kuo A."/>
            <person name="Kohler A."/>
            <person name="Nagy L.G."/>
            <person name="Floudas D."/>
            <person name="Copeland A."/>
            <person name="Barry K.W."/>
            <person name="Cichocki N."/>
            <person name="Veneault-Fourrey C."/>
            <person name="LaButti K."/>
            <person name="Lindquist E.A."/>
            <person name="Lipzen A."/>
            <person name="Lundell T."/>
            <person name="Morin E."/>
            <person name="Murat C."/>
            <person name="Sun H."/>
            <person name="Tunlid A."/>
            <person name="Henrissat B."/>
            <person name="Grigoriev I.V."/>
            <person name="Hibbett D.S."/>
            <person name="Martin F."/>
            <person name="Nordberg H.P."/>
            <person name="Cantor M.N."/>
            <person name="Hua S.X."/>
        </authorList>
    </citation>
    <scope>NUCLEOTIDE SEQUENCE [LARGE SCALE GENOMIC DNA]</scope>
    <source>
        <strain evidence="1 2">ATCC 200175</strain>
    </source>
</reference>
<dbReference type="GO" id="GO:0016705">
    <property type="term" value="F:oxidoreductase activity, acting on paired donors, with incorporation or reduction of molecular oxygen"/>
    <property type="evidence" value="ECO:0007669"/>
    <property type="project" value="InterPro"/>
</dbReference>
<dbReference type="GO" id="GO:0004497">
    <property type="term" value="F:monooxygenase activity"/>
    <property type="evidence" value="ECO:0007669"/>
    <property type="project" value="InterPro"/>
</dbReference>
<dbReference type="Proteomes" id="UP000053647">
    <property type="component" value="Unassembled WGS sequence"/>
</dbReference>
<proteinExistence type="predicted"/>
<dbReference type="InterPro" id="IPR036396">
    <property type="entry name" value="Cyt_P450_sf"/>
</dbReference>
<reference evidence="2" key="2">
    <citation type="submission" date="2015-01" db="EMBL/GenBank/DDBJ databases">
        <title>Evolutionary Origins and Diversification of the Mycorrhizal Mutualists.</title>
        <authorList>
            <consortium name="DOE Joint Genome Institute"/>
            <consortium name="Mycorrhizal Genomics Consortium"/>
            <person name="Kohler A."/>
            <person name="Kuo A."/>
            <person name="Nagy L.G."/>
            <person name="Floudas D."/>
            <person name="Copeland A."/>
            <person name="Barry K.W."/>
            <person name="Cichocki N."/>
            <person name="Veneault-Fourrey C."/>
            <person name="LaButti K."/>
            <person name="Lindquist E.A."/>
            <person name="Lipzen A."/>
            <person name="Lundell T."/>
            <person name="Morin E."/>
            <person name="Murat C."/>
            <person name="Riley R."/>
            <person name="Ohm R."/>
            <person name="Sun H."/>
            <person name="Tunlid A."/>
            <person name="Henrissat B."/>
            <person name="Grigoriev I.V."/>
            <person name="Hibbett D.S."/>
            <person name="Martin F."/>
        </authorList>
    </citation>
    <scope>NUCLEOTIDE SEQUENCE [LARGE SCALE GENOMIC DNA]</scope>
    <source>
        <strain evidence="2">ATCC 200175</strain>
    </source>
</reference>
<dbReference type="GO" id="GO:0020037">
    <property type="term" value="F:heme binding"/>
    <property type="evidence" value="ECO:0007669"/>
    <property type="project" value="InterPro"/>
</dbReference>
<gene>
    <name evidence="1" type="ORF">PAXINDRAFT_181013</name>
</gene>
<protein>
    <submittedName>
        <fullName evidence="1">Uncharacterized protein</fullName>
    </submittedName>
</protein>
<dbReference type="HOGENOM" id="CLU_1890753_0_0_1"/>
<dbReference type="OrthoDB" id="2789670at2759"/>
<dbReference type="AlphaFoldDB" id="A0A0C9TVV9"/>
<keyword evidence="2" id="KW-1185">Reference proteome</keyword>
<evidence type="ECO:0000313" key="1">
    <source>
        <dbReference type="EMBL" id="KIJ14438.1"/>
    </source>
</evidence>
<dbReference type="EMBL" id="KN819343">
    <property type="protein sequence ID" value="KIJ14438.1"/>
    <property type="molecule type" value="Genomic_DNA"/>
</dbReference>
<dbReference type="SUPFAM" id="SSF48264">
    <property type="entry name" value="Cytochrome P450"/>
    <property type="match status" value="1"/>
</dbReference>
<organism evidence="1 2">
    <name type="scientific">Paxillus involutus ATCC 200175</name>
    <dbReference type="NCBI Taxonomy" id="664439"/>
    <lineage>
        <taxon>Eukaryota</taxon>
        <taxon>Fungi</taxon>
        <taxon>Dikarya</taxon>
        <taxon>Basidiomycota</taxon>
        <taxon>Agaricomycotina</taxon>
        <taxon>Agaricomycetes</taxon>
        <taxon>Agaricomycetidae</taxon>
        <taxon>Boletales</taxon>
        <taxon>Paxilineae</taxon>
        <taxon>Paxillaceae</taxon>
        <taxon>Paxillus</taxon>
    </lineage>
</organism>
<evidence type="ECO:0000313" key="2">
    <source>
        <dbReference type="Proteomes" id="UP000053647"/>
    </source>
</evidence>
<dbReference type="GO" id="GO:0005506">
    <property type="term" value="F:iron ion binding"/>
    <property type="evidence" value="ECO:0007669"/>
    <property type="project" value="InterPro"/>
</dbReference>
<feature type="non-terminal residue" evidence="1">
    <location>
        <position position="1"/>
    </location>
</feature>
<accession>A0A0C9TVV9</accession>